<accession>A0A5C3N1Y7</accession>
<dbReference type="AlphaFoldDB" id="A0A5C3N1Y7"/>
<evidence type="ECO:0000313" key="3">
    <source>
        <dbReference type="Proteomes" id="UP000305948"/>
    </source>
</evidence>
<organism evidence="2 3">
    <name type="scientific">Heliocybe sulcata</name>
    <dbReference type="NCBI Taxonomy" id="5364"/>
    <lineage>
        <taxon>Eukaryota</taxon>
        <taxon>Fungi</taxon>
        <taxon>Dikarya</taxon>
        <taxon>Basidiomycota</taxon>
        <taxon>Agaricomycotina</taxon>
        <taxon>Agaricomycetes</taxon>
        <taxon>Gloeophyllales</taxon>
        <taxon>Gloeophyllaceae</taxon>
        <taxon>Heliocybe</taxon>
    </lineage>
</organism>
<feature type="region of interest" description="Disordered" evidence="1">
    <location>
        <begin position="81"/>
        <end position="101"/>
    </location>
</feature>
<evidence type="ECO:0000313" key="2">
    <source>
        <dbReference type="EMBL" id="TFK51460.1"/>
    </source>
</evidence>
<gene>
    <name evidence="2" type="ORF">OE88DRAFT_1644913</name>
</gene>
<protein>
    <submittedName>
        <fullName evidence="2">Uncharacterized protein</fullName>
    </submittedName>
</protein>
<reference evidence="2 3" key="1">
    <citation type="journal article" date="2019" name="Nat. Ecol. Evol.">
        <title>Megaphylogeny resolves global patterns of mushroom evolution.</title>
        <authorList>
            <person name="Varga T."/>
            <person name="Krizsan K."/>
            <person name="Foldi C."/>
            <person name="Dima B."/>
            <person name="Sanchez-Garcia M."/>
            <person name="Sanchez-Ramirez S."/>
            <person name="Szollosi G.J."/>
            <person name="Szarkandi J.G."/>
            <person name="Papp V."/>
            <person name="Albert L."/>
            <person name="Andreopoulos W."/>
            <person name="Angelini C."/>
            <person name="Antonin V."/>
            <person name="Barry K.W."/>
            <person name="Bougher N.L."/>
            <person name="Buchanan P."/>
            <person name="Buyck B."/>
            <person name="Bense V."/>
            <person name="Catcheside P."/>
            <person name="Chovatia M."/>
            <person name="Cooper J."/>
            <person name="Damon W."/>
            <person name="Desjardin D."/>
            <person name="Finy P."/>
            <person name="Geml J."/>
            <person name="Haridas S."/>
            <person name="Hughes K."/>
            <person name="Justo A."/>
            <person name="Karasinski D."/>
            <person name="Kautmanova I."/>
            <person name="Kiss B."/>
            <person name="Kocsube S."/>
            <person name="Kotiranta H."/>
            <person name="LaButti K.M."/>
            <person name="Lechner B.E."/>
            <person name="Liimatainen K."/>
            <person name="Lipzen A."/>
            <person name="Lukacs Z."/>
            <person name="Mihaltcheva S."/>
            <person name="Morgado L.N."/>
            <person name="Niskanen T."/>
            <person name="Noordeloos M.E."/>
            <person name="Ohm R.A."/>
            <person name="Ortiz-Santana B."/>
            <person name="Ovrebo C."/>
            <person name="Racz N."/>
            <person name="Riley R."/>
            <person name="Savchenko A."/>
            <person name="Shiryaev A."/>
            <person name="Soop K."/>
            <person name="Spirin V."/>
            <person name="Szebenyi C."/>
            <person name="Tomsovsky M."/>
            <person name="Tulloss R.E."/>
            <person name="Uehling J."/>
            <person name="Grigoriev I.V."/>
            <person name="Vagvolgyi C."/>
            <person name="Papp T."/>
            <person name="Martin F.M."/>
            <person name="Miettinen O."/>
            <person name="Hibbett D.S."/>
            <person name="Nagy L.G."/>
        </authorList>
    </citation>
    <scope>NUCLEOTIDE SEQUENCE [LARGE SCALE GENOMIC DNA]</scope>
    <source>
        <strain evidence="2 3">OMC1185</strain>
    </source>
</reference>
<dbReference type="Proteomes" id="UP000305948">
    <property type="component" value="Unassembled WGS sequence"/>
</dbReference>
<proteinExistence type="predicted"/>
<dbReference type="EMBL" id="ML213511">
    <property type="protein sequence ID" value="TFK51460.1"/>
    <property type="molecule type" value="Genomic_DNA"/>
</dbReference>
<evidence type="ECO:0000256" key="1">
    <source>
        <dbReference type="SAM" id="MobiDB-lite"/>
    </source>
</evidence>
<name>A0A5C3N1Y7_9AGAM</name>
<feature type="compositionally biased region" description="Polar residues" evidence="1">
    <location>
        <begin position="88"/>
        <end position="101"/>
    </location>
</feature>
<sequence>MPGSARTLTGIMAKLNLTIFTSGDLTELWPSQSWTFSSAQHKDPYALRESIRQVIEDTTLVLDTEAAWSVVDRLLEETREEYEHGSVEPSNKETTSLQHERTLTGTSPLNVNLMLEAEVIPVLQLHDPNFMFRSGIGPMPSRPWTKIGDGAAATAGVQYRWKTDFARMGVYRGVQAGIF</sequence>
<keyword evidence="3" id="KW-1185">Reference proteome</keyword>